<organism evidence="2">
    <name type="scientific">Nicotiana tabacum</name>
    <name type="common">Common tobacco</name>
    <dbReference type="NCBI Taxonomy" id="4097"/>
    <lineage>
        <taxon>Eukaryota</taxon>
        <taxon>Viridiplantae</taxon>
        <taxon>Streptophyta</taxon>
        <taxon>Embryophyta</taxon>
        <taxon>Tracheophyta</taxon>
        <taxon>Spermatophyta</taxon>
        <taxon>Magnoliopsida</taxon>
        <taxon>eudicotyledons</taxon>
        <taxon>Gunneridae</taxon>
        <taxon>Pentapetalae</taxon>
        <taxon>asterids</taxon>
        <taxon>lamiids</taxon>
        <taxon>Solanales</taxon>
        <taxon>Solanaceae</taxon>
        <taxon>Nicotianoideae</taxon>
        <taxon>Nicotianeae</taxon>
        <taxon>Nicotiana</taxon>
    </lineage>
</organism>
<gene>
    <name evidence="2" type="primary">THE3</name>
</gene>
<sequence>MTMSDPGRSGSGDERGAGRATGGRASRTIRKVVGPMRTARIPVPRRSRSSARSGAMRPRTAFTFLAGMGTAYPSDMPVWIASELSASLRLPGAVLTFWGRSRSRAVAGTACNAPLPARIGAQKYRIPLPSCSNAGELPKRLDHRIAAAPSQHAGEGLPAHRRFRPHRLPREARDVGRDQRQRDAVIDEAARAPAPDGSDVSPDEADLSVRTPGRRVTRIDTDGAGRARRAQRHGALGDGDPDGHAIARDLEPRAHVADLVSGHIDHDSARWVVADVEERAPLQRQAPRAPHGETATSRHRGGQSIGDGNVPVDARRGYCNYIKKHLQEGLCLEYEDVLEWWASVFCGRKRAFIFVAVIKYGSLDRMEGENNTR</sequence>
<feature type="region of interest" description="Disordered" evidence="1">
    <location>
        <begin position="283"/>
        <end position="309"/>
    </location>
</feature>
<protein>
    <submittedName>
        <fullName evidence="2">THE3</fullName>
    </submittedName>
</protein>
<accession>Q9FUC4</accession>
<reference evidence="2" key="1">
    <citation type="submission" date="2000-10" db="EMBL/GenBank/DDBJ databases">
        <title>Isolation of a gene preferentially expressed in heart-shaped embryo of tobacco.</title>
        <authorList>
            <person name="Li S.T."/>
            <person name="Yang H.Y."/>
        </authorList>
    </citation>
    <scope>NUCLEOTIDE SEQUENCE</scope>
</reference>
<dbReference type="EMBL" id="AF311936">
    <property type="protein sequence ID" value="AAG24456.1"/>
    <property type="molecule type" value="mRNA"/>
</dbReference>
<feature type="region of interest" description="Disordered" evidence="1">
    <location>
        <begin position="149"/>
        <end position="246"/>
    </location>
</feature>
<feature type="region of interest" description="Disordered" evidence="1">
    <location>
        <begin position="1"/>
        <end position="27"/>
    </location>
</feature>
<dbReference type="AlphaFoldDB" id="Q9FUC4"/>
<proteinExistence type="evidence at transcript level"/>
<evidence type="ECO:0000256" key="1">
    <source>
        <dbReference type="SAM" id="MobiDB-lite"/>
    </source>
</evidence>
<evidence type="ECO:0000313" key="2">
    <source>
        <dbReference type="EMBL" id="AAG24456.1"/>
    </source>
</evidence>
<name>Q9FUC4_TOBAC</name>
<feature type="compositionally biased region" description="Basic and acidic residues" evidence="1">
    <location>
        <begin position="168"/>
        <end position="190"/>
    </location>
</feature>